<dbReference type="EMBL" id="MU842971">
    <property type="protein sequence ID" value="KAK2024234.1"/>
    <property type="molecule type" value="Genomic_DNA"/>
</dbReference>
<name>A0AAD9H9W9_9PEZI</name>
<feature type="compositionally biased region" description="Polar residues" evidence="1">
    <location>
        <begin position="106"/>
        <end position="117"/>
    </location>
</feature>
<evidence type="ECO:0000313" key="4">
    <source>
        <dbReference type="Proteomes" id="UP001232148"/>
    </source>
</evidence>
<proteinExistence type="predicted"/>
<feature type="region of interest" description="Disordered" evidence="1">
    <location>
        <begin position="20"/>
        <end position="117"/>
    </location>
</feature>
<dbReference type="Proteomes" id="UP001232148">
    <property type="component" value="Unassembled WGS sequence"/>
</dbReference>
<gene>
    <name evidence="3" type="ORF">LX32DRAFT_111911</name>
</gene>
<feature type="chain" id="PRO_5042133179" evidence="2">
    <location>
        <begin position="21"/>
        <end position="117"/>
    </location>
</feature>
<protein>
    <submittedName>
        <fullName evidence="3">Uncharacterized protein</fullName>
    </submittedName>
</protein>
<keyword evidence="2" id="KW-0732">Signal</keyword>
<evidence type="ECO:0000256" key="1">
    <source>
        <dbReference type="SAM" id="MobiDB-lite"/>
    </source>
</evidence>
<organism evidence="3 4">
    <name type="scientific">Colletotrichum zoysiae</name>
    <dbReference type="NCBI Taxonomy" id="1216348"/>
    <lineage>
        <taxon>Eukaryota</taxon>
        <taxon>Fungi</taxon>
        <taxon>Dikarya</taxon>
        <taxon>Ascomycota</taxon>
        <taxon>Pezizomycotina</taxon>
        <taxon>Sordariomycetes</taxon>
        <taxon>Hypocreomycetidae</taxon>
        <taxon>Glomerellales</taxon>
        <taxon>Glomerellaceae</taxon>
        <taxon>Colletotrichum</taxon>
        <taxon>Colletotrichum graminicola species complex</taxon>
    </lineage>
</organism>
<comment type="caution">
    <text evidence="3">The sequence shown here is derived from an EMBL/GenBank/DDBJ whole genome shotgun (WGS) entry which is preliminary data.</text>
</comment>
<evidence type="ECO:0000313" key="3">
    <source>
        <dbReference type="EMBL" id="KAK2024234.1"/>
    </source>
</evidence>
<keyword evidence="4" id="KW-1185">Reference proteome</keyword>
<reference evidence="3" key="1">
    <citation type="submission" date="2021-06" db="EMBL/GenBank/DDBJ databases">
        <title>Comparative genomics, transcriptomics and evolutionary studies reveal genomic signatures of adaptation to plant cell wall in hemibiotrophic fungi.</title>
        <authorList>
            <consortium name="DOE Joint Genome Institute"/>
            <person name="Baroncelli R."/>
            <person name="Diaz J.F."/>
            <person name="Benocci T."/>
            <person name="Peng M."/>
            <person name="Battaglia E."/>
            <person name="Haridas S."/>
            <person name="Andreopoulos W."/>
            <person name="Labutti K."/>
            <person name="Pangilinan J."/>
            <person name="Floch G.L."/>
            <person name="Makela M.R."/>
            <person name="Henrissat B."/>
            <person name="Grigoriev I.V."/>
            <person name="Crouch J.A."/>
            <person name="De Vries R.P."/>
            <person name="Sukno S.A."/>
            <person name="Thon M.R."/>
        </authorList>
    </citation>
    <scope>NUCLEOTIDE SEQUENCE</scope>
    <source>
        <strain evidence="3">MAFF235873</strain>
    </source>
</reference>
<dbReference type="AlphaFoldDB" id="A0AAD9H9W9"/>
<sequence length="117" mass="11914">MRYVTTTFLAIGLLVGSAVTAPLPGDGQPTIDPLGPNGPSGIPAHNDKRSPVPDQPTIDPLGPNGPSGIPAHNDKRSPVPDQPTIDPLGPNGPSGIPAHNDKRSLVSFNSCPSSQSS</sequence>
<accession>A0AAD9H9W9</accession>
<evidence type="ECO:0000256" key="2">
    <source>
        <dbReference type="SAM" id="SignalP"/>
    </source>
</evidence>
<feature type="signal peptide" evidence="2">
    <location>
        <begin position="1"/>
        <end position="20"/>
    </location>
</feature>